<dbReference type="PROSITE" id="PS50103">
    <property type="entry name" value="ZF_C3H1"/>
    <property type="match status" value="1"/>
</dbReference>
<evidence type="ECO:0000256" key="3">
    <source>
        <dbReference type="ARBA" id="ARBA00022723"/>
    </source>
</evidence>
<dbReference type="GO" id="GO:0031380">
    <property type="term" value="C:nuclear RNA-directed RNA polymerase complex"/>
    <property type="evidence" value="ECO:0007669"/>
    <property type="project" value="TreeGrafter"/>
</dbReference>
<dbReference type="GO" id="GO:0004386">
    <property type="term" value="F:helicase activity"/>
    <property type="evidence" value="ECO:0007669"/>
    <property type="project" value="InterPro"/>
</dbReference>
<organism evidence="14 15">
    <name type="scientific">Cytospora mali</name>
    <name type="common">Apple Valsa canker fungus</name>
    <name type="synonym">Valsa mali</name>
    <dbReference type="NCBI Taxonomy" id="578113"/>
    <lineage>
        <taxon>Eukaryota</taxon>
        <taxon>Fungi</taxon>
        <taxon>Dikarya</taxon>
        <taxon>Ascomycota</taxon>
        <taxon>Pezizomycotina</taxon>
        <taxon>Sordariomycetes</taxon>
        <taxon>Sordariomycetidae</taxon>
        <taxon>Diaporthales</taxon>
        <taxon>Cytosporaceae</taxon>
        <taxon>Cytospora</taxon>
    </lineage>
</organism>
<sequence length="1980" mass="222360">MDSARVLSRGARSTGHHRNGNHAGRRPNTNQTCRMFRDSGLCRFGMQCRFSHDLSGRPQPAQNNNANDRPSEDRLRAWKRVLDQGYQASRLDHISVGRFFELAVELMDGDLGASQETIRLLATDPGLNFIKAITDRHIPEATSGQEKIYLWRTQVSLLFRLITHPQAVDSNILEQQVATVYSFILGINASRMDKLFSFVADFAGTCTDDSGSDIPQMTILESSLAVLSKLVDSSTSNIINESFHHVVERFDDLVNSSKQPHDDFYRLQATKYLDYLQRRLGIGKKMAEAKGPERTKVQRDSFVIDRDLPGRLSKDGPRHDNDHADISKISIMPTYQEIITSRSEYLPTNDSSQWHLPGVRGRLDREFRLLREDTAGQLRDAVGDLLERIRNPGRKEYRQSQNSARTTTYEDAIVQTVGLDKDKGLELTVRCRQPDVVQKMGDRERRLWWDQCKRLQPGALVCVLNAAGMVQFFVVADSTLRVSKVVENRSDAKENPQSQAKQDLTLSSDKHHLYVKLNLVSTSRLDIVHILRWYRDIGSSPRRFLVEFPGILLASFKYTLEALQQLSKKADLPFSDLIAPETPTNGTELAISPPLFARAAGFAFDMKCLTLDEQELSASIGHLPTAKDVSEKTGLDDTQSEALLSTLCRELSLIQGPPGTGKSYTGEKIIKVLLANKKKADLGPIMCVCYTNHALDQLLEHLLDDGIKGIIRVGSRSKSERLQDFTLWAAAERMDWTRSEKREIYELGQKLRNSEAEANRLLAQLSQCNSMASIKKYLYAHHRAHHDELFSKDEHDWQTVHHKSQNAVRGWLSGGDANPRLASRGIDVLRSTKLANMTHAERSNLYRDWLKSIRDPLIDEIIDIQRNHSQTKEQRDRVRQEVRRRCLQQADIVGVTTTGLARELSLLRKLRTKVILCEEAGEVLEAHILTTLLPSIEQAIFIGDHLQLRPQIQNYQLQSTNPRGSQYSLDMSLFERLVQPPHSSDPRLPVSILETQRRMHPSIAEMVRSTLYKTLKDGENVKIYPPVVGMRHRLFWMHHEELEAGAAAQDPHNTSHSNAFEIEMTAALISHVVRQGKYNPEDIAVLTPYLGQLQKLKARMAAESTFAVSLGERDLEDLEEFEASESDKTALPEKQVVSKTTLLRSVRLATVDNFQGEEAKVVIISLVRSNPQNRCGFLSTSNRINVLMSRAKHGCYIIGNAKTYSNVPMWTQIIKMLQVNGNFGTKLELQCPRHPDTPISVSQPDHFVQFSPDGGCSLPCDRRLDCGHACRGPCHSDLVHKGAECTEDCPRPKKGCDHPCPLKCGVPCEDRCNVVLRNINLKLACGHIVQTAKCWEVQNPTAIKCEVSVARKITGCNHTVILPCNVDVNLPLFKCKAECGNILPCGHSCHSVCHKCNTRKEGTITASNHGICKQVCGRKYTTCPHTCQQNCHGEAKCGPCKRLCEVHCSHSKCSKLCHEPCAPCAEEKCASSCPHGRCTMPCAAPCDWVPCSKRCTLLLSCGHQCPSLCGEACPDSKYCHICGHEDVRSTVVDFYEMMEYKDINIDETPCIFPDCGHFFTVESMDGQMDMGEHYELDERGLPIGIKPASKPFSMDEVKACSTCRGSLRNVARYGRMVRRAMLDEATKKFISWFTDRHLELAEHLLVEEQKLEQDAGITISDIGRPGRLDLTGSAYNQVKNLRKWVGQKRYNKLEQTYIGICKYMEQVSVVEQPFHKVREFVLHANRIHKTQGAFVYDEEVIQLRGYLLAISLLLKCNVALLSDFMNLWRGAGIRCTEINVDFSANLSQCEELIKLATDTSRPQLQVEGHTYYAQFCGFAISLGTLNTASTDPTPNMETMTPAATPDPNLRERLQNRGFQHLEQARSLLENANWGSKQLMEAEIEAVRQLLNGGIFYKPVTNDELRAVYAAMASEFRGTGHWYTCEQGHPFTVGECGMPMEQARCPECGSPVGGQNHDPAEGVRRADAMEELAAGLGGVSI</sequence>
<gene>
    <name evidence="14" type="ORF">VM1G_07836</name>
</gene>
<keyword evidence="6" id="KW-0378">Hydrolase</keyword>
<dbReference type="GO" id="GO:0008270">
    <property type="term" value="F:zinc ion binding"/>
    <property type="evidence" value="ECO:0007669"/>
    <property type="project" value="UniProtKB-KW"/>
</dbReference>
<dbReference type="PANTHER" id="PTHR10887:SF445">
    <property type="entry name" value="NFX1-TYPE ZINC FINGER-CONTAINING PROTEIN 1"/>
    <property type="match status" value="1"/>
</dbReference>
<keyword evidence="5 9" id="KW-0863">Zinc-finger</keyword>
<dbReference type="CDD" id="cd18808">
    <property type="entry name" value="SF1_C_Upf1"/>
    <property type="match status" value="1"/>
</dbReference>
<evidence type="ECO:0000256" key="5">
    <source>
        <dbReference type="ARBA" id="ARBA00022771"/>
    </source>
</evidence>
<dbReference type="InterPro" id="IPR041679">
    <property type="entry name" value="DNA2/NAM7-like_C"/>
</dbReference>
<keyword evidence="6" id="KW-0347">Helicase</keyword>
<dbReference type="Pfam" id="PF13086">
    <property type="entry name" value="AAA_11"/>
    <property type="match status" value="1"/>
</dbReference>
<dbReference type="PANTHER" id="PTHR10887">
    <property type="entry name" value="DNA2/NAM7 HELICASE FAMILY"/>
    <property type="match status" value="1"/>
</dbReference>
<evidence type="ECO:0000256" key="10">
    <source>
        <dbReference type="SAM" id="Coils"/>
    </source>
</evidence>
<feature type="coiled-coil region" evidence="10">
    <location>
        <begin position="744"/>
        <end position="771"/>
    </location>
</feature>
<dbReference type="GO" id="GO:0031048">
    <property type="term" value="P:regulatory ncRNA-mediated heterochromatin formation"/>
    <property type="evidence" value="ECO:0007669"/>
    <property type="project" value="TreeGrafter"/>
</dbReference>
<dbReference type="InterPro" id="IPR046439">
    <property type="entry name" value="ZF_RZ_dom"/>
</dbReference>
<keyword evidence="8" id="KW-0391">Immunity</keyword>
<keyword evidence="3 9" id="KW-0479">Metal-binding</keyword>
<reference evidence="14" key="1">
    <citation type="submission" date="2014-12" db="EMBL/GenBank/DDBJ databases">
        <title>Genome Sequence of Valsa Canker Pathogens Uncovers a Specific Adaption of Colonization on Woody Bark.</title>
        <authorList>
            <person name="Yin Z."/>
            <person name="Liu H."/>
            <person name="Gao X."/>
            <person name="Li Z."/>
            <person name="Song N."/>
            <person name="Ke X."/>
            <person name="Dai Q."/>
            <person name="Wu Y."/>
            <person name="Sun Y."/>
            <person name="Xu J.-R."/>
            <person name="Kang Z.K."/>
            <person name="Wang L."/>
            <person name="Huang L."/>
        </authorList>
    </citation>
    <scope>NUCLEOTIDE SEQUENCE [LARGE SCALE GENOMIC DNA]</scope>
    <source>
        <strain evidence="14">03-8</strain>
    </source>
</reference>
<dbReference type="InterPro" id="IPR041677">
    <property type="entry name" value="DNA2/NAM7_AAA_11"/>
</dbReference>
<dbReference type="InterPro" id="IPR047187">
    <property type="entry name" value="SF1_C_Upf1"/>
</dbReference>
<keyword evidence="4" id="KW-0677">Repeat</keyword>
<proteinExistence type="predicted"/>
<keyword evidence="6" id="KW-0547">Nucleotide-binding</keyword>
<dbReference type="FunFam" id="3.40.50.300:FF:001660">
    <property type="entry name" value="NF-X1 finger and helicase protein, putative"/>
    <property type="match status" value="1"/>
</dbReference>
<feature type="domain" description="C3H1-type" evidence="12">
    <location>
        <begin position="27"/>
        <end position="55"/>
    </location>
</feature>
<feature type="compositionally biased region" description="Basic residues" evidence="11">
    <location>
        <begin position="14"/>
        <end position="25"/>
    </location>
</feature>
<name>A0A194W5N7_CYTMA</name>
<keyword evidence="7 9" id="KW-0862">Zinc</keyword>
<feature type="region of interest" description="Disordered" evidence="11">
    <location>
        <begin position="1"/>
        <end position="32"/>
    </location>
</feature>
<dbReference type="Pfam" id="PF13087">
    <property type="entry name" value="AAA_12"/>
    <property type="match status" value="1"/>
</dbReference>
<evidence type="ECO:0000256" key="6">
    <source>
        <dbReference type="ARBA" id="ARBA00022806"/>
    </source>
</evidence>
<evidence type="ECO:0000256" key="1">
    <source>
        <dbReference type="ARBA" id="ARBA00004496"/>
    </source>
</evidence>
<feature type="domain" description="RZ-type" evidence="13">
    <location>
        <begin position="1899"/>
        <end position="1974"/>
    </location>
</feature>
<dbReference type="SMART" id="SM00438">
    <property type="entry name" value="ZnF_NFX"/>
    <property type="match status" value="5"/>
</dbReference>
<dbReference type="SMART" id="SM00356">
    <property type="entry name" value="ZnF_C3H1"/>
    <property type="match status" value="1"/>
</dbReference>
<evidence type="ECO:0000256" key="4">
    <source>
        <dbReference type="ARBA" id="ARBA00022737"/>
    </source>
</evidence>
<accession>A0A194W5N7</accession>
<evidence type="ECO:0000256" key="9">
    <source>
        <dbReference type="PROSITE-ProRule" id="PRU00723"/>
    </source>
</evidence>
<evidence type="ECO:0000256" key="11">
    <source>
        <dbReference type="SAM" id="MobiDB-lite"/>
    </source>
</evidence>
<dbReference type="Gene3D" id="3.40.50.300">
    <property type="entry name" value="P-loop containing nucleotide triphosphate hydrolases"/>
    <property type="match status" value="2"/>
</dbReference>
<evidence type="ECO:0000256" key="2">
    <source>
        <dbReference type="ARBA" id="ARBA00022490"/>
    </source>
</evidence>
<evidence type="ECO:0000256" key="8">
    <source>
        <dbReference type="ARBA" id="ARBA00022859"/>
    </source>
</evidence>
<evidence type="ECO:0000313" key="14">
    <source>
        <dbReference type="EMBL" id="KUI71846.1"/>
    </source>
</evidence>
<dbReference type="Proteomes" id="UP000078559">
    <property type="component" value="Chromosome 8"/>
</dbReference>
<evidence type="ECO:0000259" key="12">
    <source>
        <dbReference type="PROSITE" id="PS50103"/>
    </source>
</evidence>
<protein>
    <submittedName>
        <fullName evidence="14">NFX1-type zinc finger-containing protein 1</fullName>
    </submittedName>
</protein>
<dbReference type="Pfam" id="PF20173">
    <property type="entry name" value="ZnF_RZ-type"/>
    <property type="match status" value="1"/>
</dbReference>
<dbReference type="SUPFAM" id="SSF52540">
    <property type="entry name" value="P-loop containing nucleoside triphosphate hydrolases"/>
    <property type="match status" value="1"/>
</dbReference>
<comment type="subcellular location">
    <subcellularLocation>
        <location evidence="1">Cytoplasm</location>
    </subcellularLocation>
</comment>
<evidence type="ECO:0000256" key="7">
    <source>
        <dbReference type="ARBA" id="ARBA00022833"/>
    </source>
</evidence>
<keyword evidence="6" id="KW-0067">ATP-binding</keyword>
<dbReference type="PROSITE" id="PS51981">
    <property type="entry name" value="ZF_RZ"/>
    <property type="match status" value="1"/>
</dbReference>
<dbReference type="EMBL" id="CM003105">
    <property type="protein sequence ID" value="KUI71846.1"/>
    <property type="molecule type" value="Genomic_DNA"/>
</dbReference>
<dbReference type="InterPro" id="IPR045055">
    <property type="entry name" value="DNA2/NAM7-like"/>
</dbReference>
<keyword evidence="10" id="KW-0175">Coiled coil</keyword>
<dbReference type="GO" id="GO:0005737">
    <property type="term" value="C:cytoplasm"/>
    <property type="evidence" value="ECO:0007669"/>
    <property type="project" value="UniProtKB-SubCell"/>
</dbReference>
<dbReference type="CDD" id="cd06008">
    <property type="entry name" value="NF-X1-zinc-finger"/>
    <property type="match status" value="2"/>
</dbReference>
<dbReference type="InterPro" id="IPR000967">
    <property type="entry name" value="Znf_NFX1"/>
</dbReference>
<dbReference type="GO" id="GO:0002376">
    <property type="term" value="P:immune system process"/>
    <property type="evidence" value="ECO:0007669"/>
    <property type="project" value="UniProtKB-KW"/>
</dbReference>
<keyword evidence="15" id="KW-1185">Reference proteome</keyword>
<dbReference type="InterPro" id="IPR000571">
    <property type="entry name" value="Znf_CCCH"/>
</dbReference>
<keyword evidence="2" id="KW-0963">Cytoplasm</keyword>
<dbReference type="CDD" id="cd17936">
    <property type="entry name" value="EEXXEc_NFX1"/>
    <property type="match status" value="1"/>
</dbReference>
<dbReference type="InterPro" id="IPR027417">
    <property type="entry name" value="P-loop_NTPase"/>
</dbReference>
<feature type="region of interest" description="Disordered" evidence="11">
    <location>
        <begin position="53"/>
        <end position="72"/>
    </location>
</feature>
<feature type="zinc finger region" description="C3H1-type" evidence="9">
    <location>
        <begin position="27"/>
        <end position="55"/>
    </location>
</feature>
<evidence type="ECO:0000259" key="13">
    <source>
        <dbReference type="PROSITE" id="PS51981"/>
    </source>
</evidence>
<evidence type="ECO:0000313" key="15">
    <source>
        <dbReference type="Proteomes" id="UP000078559"/>
    </source>
</evidence>
<dbReference type="OrthoDB" id="2423195at2759"/>